<evidence type="ECO:0000256" key="2">
    <source>
        <dbReference type="ARBA" id="ARBA00022448"/>
    </source>
</evidence>
<feature type="transmembrane region" description="Helical" evidence="7">
    <location>
        <begin position="21"/>
        <end position="42"/>
    </location>
</feature>
<accession>A0A7W7EL18</accession>
<dbReference type="InterPro" id="IPR000515">
    <property type="entry name" value="MetI-like"/>
</dbReference>
<keyword evidence="4 7" id="KW-0812">Transmembrane</keyword>
<evidence type="ECO:0000256" key="5">
    <source>
        <dbReference type="ARBA" id="ARBA00022989"/>
    </source>
</evidence>
<dbReference type="Proteomes" id="UP000543836">
    <property type="component" value="Unassembled WGS sequence"/>
</dbReference>
<feature type="transmembrane region" description="Helical" evidence="7">
    <location>
        <begin position="233"/>
        <end position="256"/>
    </location>
</feature>
<keyword evidence="3" id="KW-1003">Cell membrane</keyword>
<dbReference type="GO" id="GO:0055085">
    <property type="term" value="P:transmembrane transport"/>
    <property type="evidence" value="ECO:0007669"/>
    <property type="project" value="InterPro"/>
</dbReference>
<evidence type="ECO:0000313" key="9">
    <source>
        <dbReference type="EMBL" id="MBB4567768.1"/>
    </source>
</evidence>
<proteinExistence type="inferred from homology"/>
<dbReference type="PANTHER" id="PTHR30465:SF66">
    <property type="entry name" value="INNER MEMBRANE ABC TRANSPORTER PERMEASE PROTEIN YEJB"/>
    <property type="match status" value="1"/>
</dbReference>
<dbReference type="PANTHER" id="PTHR30465">
    <property type="entry name" value="INNER MEMBRANE ABC TRANSPORTER"/>
    <property type="match status" value="1"/>
</dbReference>
<feature type="transmembrane region" description="Helical" evidence="7">
    <location>
        <begin position="338"/>
        <end position="364"/>
    </location>
</feature>
<dbReference type="InterPro" id="IPR035906">
    <property type="entry name" value="MetI-like_sf"/>
</dbReference>
<evidence type="ECO:0000256" key="1">
    <source>
        <dbReference type="ARBA" id="ARBA00004651"/>
    </source>
</evidence>
<dbReference type="GO" id="GO:0005886">
    <property type="term" value="C:plasma membrane"/>
    <property type="evidence" value="ECO:0007669"/>
    <property type="project" value="UniProtKB-SubCell"/>
</dbReference>
<reference evidence="9 10" key="1">
    <citation type="submission" date="2020-08" db="EMBL/GenBank/DDBJ databases">
        <title>Genomic Encyclopedia of Type Strains, Phase IV (KMG-V): Genome sequencing to study the core and pangenomes of soil and plant-associated prokaryotes.</title>
        <authorList>
            <person name="Whitman W."/>
        </authorList>
    </citation>
    <scope>NUCLEOTIDE SEQUENCE [LARGE SCALE GENOMIC DNA]</scope>
    <source>
        <strain evidence="9 10">SEMIA 492</strain>
    </source>
</reference>
<organism evidence="9 10">
    <name type="scientific">Rhizobium leucaenae</name>
    <dbReference type="NCBI Taxonomy" id="29450"/>
    <lineage>
        <taxon>Bacteria</taxon>
        <taxon>Pseudomonadati</taxon>
        <taxon>Pseudomonadota</taxon>
        <taxon>Alphaproteobacteria</taxon>
        <taxon>Hyphomicrobiales</taxon>
        <taxon>Rhizobiaceae</taxon>
        <taxon>Rhizobium/Agrobacterium group</taxon>
        <taxon>Rhizobium</taxon>
    </lineage>
</organism>
<evidence type="ECO:0000256" key="7">
    <source>
        <dbReference type="RuleBase" id="RU363032"/>
    </source>
</evidence>
<evidence type="ECO:0000259" key="8">
    <source>
        <dbReference type="PROSITE" id="PS50928"/>
    </source>
</evidence>
<keyword evidence="6 7" id="KW-0472">Membrane</keyword>
<evidence type="ECO:0000256" key="6">
    <source>
        <dbReference type="ARBA" id="ARBA00023136"/>
    </source>
</evidence>
<dbReference type="Gene3D" id="1.10.3720.10">
    <property type="entry name" value="MetI-like"/>
    <property type="match status" value="1"/>
</dbReference>
<dbReference type="AlphaFoldDB" id="A0A7W7EL18"/>
<dbReference type="Pfam" id="PF00528">
    <property type="entry name" value="BPD_transp_1"/>
    <property type="match status" value="1"/>
</dbReference>
<dbReference type="CDD" id="cd06261">
    <property type="entry name" value="TM_PBP2"/>
    <property type="match status" value="1"/>
</dbReference>
<dbReference type="NCBIfam" id="NF011712">
    <property type="entry name" value="PRK15133.1"/>
    <property type="match status" value="1"/>
</dbReference>
<keyword evidence="5 7" id="KW-1133">Transmembrane helix</keyword>
<keyword evidence="2 7" id="KW-0813">Transport</keyword>
<comment type="caution">
    <text evidence="9">The sequence shown here is derived from an EMBL/GenBank/DDBJ whole genome shotgun (WGS) entry which is preliminary data.</text>
</comment>
<feature type="transmembrane region" description="Helical" evidence="7">
    <location>
        <begin position="177"/>
        <end position="203"/>
    </location>
</feature>
<gene>
    <name evidence="9" type="ORF">GGE60_001871</name>
</gene>
<keyword evidence="10" id="KW-1185">Reference proteome</keyword>
<dbReference type="GO" id="GO:0042884">
    <property type="term" value="P:microcin transport"/>
    <property type="evidence" value="ECO:0007669"/>
    <property type="project" value="TreeGrafter"/>
</dbReference>
<dbReference type="EMBL" id="JACIIG010000003">
    <property type="protein sequence ID" value="MBB4567768.1"/>
    <property type="molecule type" value="Genomic_DNA"/>
</dbReference>
<protein>
    <submittedName>
        <fullName evidence="9">Microcin C transport system permease protein</fullName>
    </submittedName>
</protein>
<sequence length="375" mass="42099">MWRFPWNGSDELMGAYILRRLLLMIPTIIGIMAISFTIVQFAPGGPVEQVIAQLTGQADNANGRLSGGTDVLGQQSVDDSNSKYRGAQGLDPELIAKLDKQFGFDKPPLERFGQMMWNYIRFNFGESFFRNTTVIDLIGQKLPVSISLGIWILIFSYAISIPLGIRKAIQDGSTFDVWTSGVIIIGYAVPSFLFGIMLIVLFAGGSFFDWFPLRGLVSDNFADLTWWQKIIDYLWHLVLPLISLSLAAFATTTLLTKNSFIEEIKKQYVITARAKGLSERRVLYGHVFRNAMLIVIAGFPGAFISAFFTGSLLIENIFSLDGLGRLSYLSVVQRDYPIVFATLYIFSLLGLFVGLISDLIYTWIDPRIDFERRDV</sequence>
<comment type="similarity">
    <text evidence="7">Belongs to the binding-protein-dependent transport system permease family.</text>
</comment>
<evidence type="ECO:0000256" key="4">
    <source>
        <dbReference type="ARBA" id="ARBA00022692"/>
    </source>
</evidence>
<feature type="transmembrane region" description="Helical" evidence="7">
    <location>
        <begin position="146"/>
        <end position="165"/>
    </location>
</feature>
<name>A0A7W7EL18_9HYPH</name>
<evidence type="ECO:0000256" key="3">
    <source>
        <dbReference type="ARBA" id="ARBA00022475"/>
    </source>
</evidence>
<feature type="transmembrane region" description="Helical" evidence="7">
    <location>
        <begin position="291"/>
        <end position="318"/>
    </location>
</feature>
<evidence type="ECO:0000313" key="10">
    <source>
        <dbReference type="Proteomes" id="UP000543836"/>
    </source>
</evidence>
<dbReference type="PROSITE" id="PS50928">
    <property type="entry name" value="ABC_TM1"/>
    <property type="match status" value="1"/>
</dbReference>
<comment type="subcellular location">
    <subcellularLocation>
        <location evidence="1 7">Cell membrane</location>
        <topology evidence="1 7">Multi-pass membrane protein</topology>
    </subcellularLocation>
</comment>
<feature type="domain" description="ABC transmembrane type-1" evidence="8">
    <location>
        <begin position="142"/>
        <end position="357"/>
    </location>
</feature>
<dbReference type="SUPFAM" id="SSF161098">
    <property type="entry name" value="MetI-like"/>
    <property type="match status" value="1"/>
</dbReference>